<dbReference type="AlphaFoldDB" id="A0A0A9FKB3"/>
<protein>
    <submittedName>
        <fullName evidence="1">Uncharacterized protein</fullName>
    </submittedName>
</protein>
<accession>A0A0A9FKB3</accession>
<reference evidence="1" key="2">
    <citation type="journal article" date="2015" name="Data Brief">
        <title>Shoot transcriptome of the giant reed, Arundo donax.</title>
        <authorList>
            <person name="Barrero R.A."/>
            <person name="Guerrero F.D."/>
            <person name="Moolhuijzen P."/>
            <person name="Goolsby J.A."/>
            <person name="Tidwell J."/>
            <person name="Bellgard S.E."/>
            <person name="Bellgard M.I."/>
        </authorList>
    </citation>
    <scope>NUCLEOTIDE SEQUENCE</scope>
    <source>
        <tissue evidence="1">Shoot tissue taken approximately 20 cm above the soil surface</tissue>
    </source>
</reference>
<sequence length="70" mass="7885">MTVGISPLSSALSLQGPLSFVPKNDGKPPRMHHSHLAAINLWHSSYPLVSCEHRSLEVQPRSYDCCYYHH</sequence>
<organism evidence="1">
    <name type="scientific">Arundo donax</name>
    <name type="common">Giant reed</name>
    <name type="synonym">Donax arundinaceus</name>
    <dbReference type="NCBI Taxonomy" id="35708"/>
    <lineage>
        <taxon>Eukaryota</taxon>
        <taxon>Viridiplantae</taxon>
        <taxon>Streptophyta</taxon>
        <taxon>Embryophyta</taxon>
        <taxon>Tracheophyta</taxon>
        <taxon>Spermatophyta</taxon>
        <taxon>Magnoliopsida</taxon>
        <taxon>Liliopsida</taxon>
        <taxon>Poales</taxon>
        <taxon>Poaceae</taxon>
        <taxon>PACMAD clade</taxon>
        <taxon>Arundinoideae</taxon>
        <taxon>Arundineae</taxon>
        <taxon>Arundo</taxon>
    </lineage>
</organism>
<dbReference type="EMBL" id="GBRH01189193">
    <property type="protein sequence ID" value="JAE08703.1"/>
    <property type="molecule type" value="Transcribed_RNA"/>
</dbReference>
<name>A0A0A9FKB3_ARUDO</name>
<proteinExistence type="predicted"/>
<reference evidence="1" key="1">
    <citation type="submission" date="2014-09" db="EMBL/GenBank/DDBJ databases">
        <authorList>
            <person name="Magalhaes I.L.F."/>
            <person name="Oliveira U."/>
            <person name="Santos F.R."/>
            <person name="Vidigal T.H.D.A."/>
            <person name="Brescovit A.D."/>
            <person name="Santos A.J."/>
        </authorList>
    </citation>
    <scope>NUCLEOTIDE SEQUENCE</scope>
    <source>
        <tissue evidence="1">Shoot tissue taken approximately 20 cm above the soil surface</tissue>
    </source>
</reference>
<evidence type="ECO:0000313" key="1">
    <source>
        <dbReference type="EMBL" id="JAE08703.1"/>
    </source>
</evidence>